<dbReference type="EMBL" id="CP097502">
    <property type="protein sequence ID" value="URD76477.1"/>
    <property type="molecule type" value="Genomic_DNA"/>
</dbReference>
<reference evidence="1" key="1">
    <citation type="submission" date="2022-05" db="EMBL/GenBank/DDBJ databases">
        <title>The Musa troglodytarum L. genome provides insights into the mechanism of non-climacteric behaviour and enrichment of carotenoids.</title>
        <authorList>
            <person name="Wang J."/>
        </authorList>
    </citation>
    <scope>NUCLEOTIDE SEQUENCE</scope>
    <source>
        <tissue evidence="1">Leaf</tissue>
    </source>
</reference>
<keyword evidence="2" id="KW-1185">Reference proteome</keyword>
<accession>A0A9E7EGI4</accession>
<protein>
    <submittedName>
        <fullName evidence="1">Uncharacterized protein</fullName>
    </submittedName>
</protein>
<organism evidence="1 2">
    <name type="scientific">Musa troglodytarum</name>
    <name type="common">fe'i banana</name>
    <dbReference type="NCBI Taxonomy" id="320322"/>
    <lineage>
        <taxon>Eukaryota</taxon>
        <taxon>Viridiplantae</taxon>
        <taxon>Streptophyta</taxon>
        <taxon>Embryophyta</taxon>
        <taxon>Tracheophyta</taxon>
        <taxon>Spermatophyta</taxon>
        <taxon>Magnoliopsida</taxon>
        <taxon>Liliopsida</taxon>
        <taxon>Zingiberales</taxon>
        <taxon>Musaceae</taxon>
        <taxon>Musa</taxon>
    </lineage>
</organism>
<evidence type="ECO:0000313" key="1">
    <source>
        <dbReference type="EMBL" id="URD76477.1"/>
    </source>
</evidence>
<dbReference type="Proteomes" id="UP001055439">
    <property type="component" value="Chromosome 1"/>
</dbReference>
<sequence>MSQRIELVQVWVPFCLVLAGRQVELLGGVLASFIKGLLRKTAPDLIESRPLGYLAPITSLVDLSPRYPLSAYLRTETAVFGATVSYEVSKSSTATDCPARAVESPVSGASLYDLGIGDENESVGEKRSNISGFEGPLKLLMEQIEELRKKTSHEPKPFLNLISFKLAYSLQLESHSNVSMYCVRSIHPVRSAAFAGALPRRG</sequence>
<gene>
    <name evidence="1" type="ORF">MUK42_34065</name>
</gene>
<name>A0A9E7EGI4_9LILI</name>
<evidence type="ECO:0000313" key="2">
    <source>
        <dbReference type="Proteomes" id="UP001055439"/>
    </source>
</evidence>
<dbReference type="AlphaFoldDB" id="A0A9E7EGI4"/>
<proteinExistence type="predicted"/>